<feature type="domain" description="GFO/IDH/MocA-like oxidoreductase" evidence="3">
    <location>
        <begin position="253"/>
        <end position="359"/>
    </location>
</feature>
<dbReference type="SUPFAM" id="SSF51735">
    <property type="entry name" value="NAD(P)-binding Rossmann-fold domains"/>
    <property type="match status" value="1"/>
</dbReference>
<evidence type="ECO:0000256" key="1">
    <source>
        <dbReference type="ARBA" id="ARBA00010928"/>
    </source>
</evidence>
<dbReference type="Proteomes" id="UP000298416">
    <property type="component" value="Unassembled WGS sequence"/>
</dbReference>
<evidence type="ECO:0000313" key="5">
    <source>
        <dbReference type="Proteomes" id="UP000298416"/>
    </source>
</evidence>
<dbReference type="SUPFAM" id="SSF55347">
    <property type="entry name" value="Glyceraldehyde-3-phosphate dehydrogenase-like, C-terminal domain"/>
    <property type="match status" value="1"/>
</dbReference>
<dbReference type="Pfam" id="PF01408">
    <property type="entry name" value="GFO_IDH_MocA"/>
    <property type="match status" value="1"/>
</dbReference>
<comment type="caution">
    <text evidence="4">The sequence shown here is derived from an EMBL/GenBank/DDBJ whole genome shotgun (WGS) entry which is preliminary data.</text>
</comment>
<dbReference type="GO" id="GO:0000166">
    <property type="term" value="F:nucleotide binding"/>
    <property type="evidence" value="ECO:0007669"/>
    <property type="project" value="InterPro"/>
</dbReference>
<comment type="similarity">
    <text evidence="1">Belongs to the Gfo/Idh/MocA family.</text>
</comment>
<dbReference type="InterPro" id="IPR036291">
    <property type="entry name" value="NAD(P)-bd_dom_sf"/>
</dbReference>
<dbReference type="AlphaFoldDB" id="A0A8X8WT01"/>
<accession>A0A8X8WT01</accession>
<evidence type="ECO:0000259" key="2">
    <source>
        <dbReference type="Pfam" id="PF01408"/>
    </source>
</evidence>
<dbReference type="Pfam" id="PF22725">
    <property type="entry name" value="GFO_IDH_MocA_C3"/>
    <property type="match status" value="1"/>
</dbReference>
<reference evidence="4" key="1">
    <citation type="submission" date="2018-01" db="EMBL/GenBank/DDBJ databases">
        <authorList>
            <person name="Mao J.F."/>
        </authorList>
    </citation>
    <scope>NUCLEOTIDE SEQUENCE</scope>
    <source>
        <strain evidence="4">Huo1</strain>
        <tissue evidence="4">Leaf</tissue>
    </source>
</reference>
<dbReference type="EMBL" id="PNBA02000014">
    <property type="protein sequence ID" value="KAG6400219.1"/>
    <property type="molecule type" value="Genomic_DNA"/>
</dbReference>
<reference evidence="4" key="2">
    <citation type="submission" date="2020-08" db="EMBL/GenBank/DDBJ databases">
        <title>Plant Genome Project.</title>
        <authorList>
            <person name="Zhang R.-G."/>
        </authorList>
    </citation>
    <scope>NUCLEOTIDE SEQUENCE</scope>
    <source>
        <strain evidence="4">Huo1</strain>
        <tissue evidence="4">Leaf</tissue>
    </source>
</reference>
<dbReference type="PANTHER" id="PTHR46368">
    <property type="match status" value="1"/>
</dbReference>
<feature type="domain" description="Gfo/Idh/MocA-like oxidoreductase N-terminal" evidence="2">
    <location>
        <begin position="6"/>
        <end position="125"/>
    </location>
</feature>
<proteinExistence type="inferred from homology"/>
<keyword evidence="5" id="KW-1185">Reference proteome</keyword>
<dbReference type="PANTHER" id="PTHR46368:SF19">
    <property type="entry name" value="GFO_IDH_MOCA-LIKE OXIDOREDUCTASE N-TERMINAL DOMAIN-CONTAINING PROTEIN"/>
    <property type="match status" value="1"/>
</dbReference>
<dbReference type="InterPro" id="IPR000683">
    <property type="entry name" value="Gfo/Idh/MocA-like_OxRdtase_N"/>
</dbReference>
<evidence type="ECO:0000259" key="3">
    <source>
        <dbReference type="Pfam" id="PF22725"/>
    </source>
</evidence>
<evidence type="ECO:0000313" key="4">
    <source>
        <dbReference type="EMBL" id="KAG6400219.1"/>
    </source>
</evidence>
<sequence length="453" mass="50344">MSTPPIKFGILGCAKIARKLSRAIALSGNASISAIGSRSAEKAAEFARENAFPASARSYGSYDAVLDDPDVDAVYVPLPTSLHVQWAVLAARKGKHVLLEKPVALSVAELDVILAECESSGVLFMDATMWMHHPRTRRMKDFLSDSSSFGQLKSSEVPVTETLQLGPMRQRNIGEIGGRPQSTDPITLGFEQLNARFDKMDRRVANLERRADWDKRHRRYTQPTYRRPQHHQSDRTNLLATHPVGTRRALGCRWVESNFIFPAGKDFLENNIRVKTDLDALGVLGDAGWYCIRSILWAADYELPKSVTASPDAVLNNAGIILSCSAKLQWQDGRVGTFRCSFLGDLNMDVTITGTEGTLSVHDYVAPFQEKKSSFTTVVKSGATLETREHVVTTELPQEALMVREFSRLVGSIKYEGAKPEKEWPTLSRKTQAVVDAVKVSIDRDYEIVDIVY</sequence>
<evidence type="ECO:0008006" key="6">
    <source>
        <dbReference type="Google" id="ProtNLM"/>
    </source>
</evidence>
<dbReference type="InterPro" id="IPR055170">
    <property type="entry name" value="GFO_IDH_MocA-like_dom"/>
</dbReference>
<gene>
    <name evidence="4" type="ORF">SASPL_137044</name>
</gene>
<dbReference type="Gene3D" id="3.30.360.10">
    <property type="entry name" value="Dihydrodipicolinate Reductase, domain 2"/>
    <property type="match status" value="1"/>
</dbReference>
<organism evidence="4">
    <name type="scientific">Salvia splendens</name>
    <name type="common">Scarlet sage</name>
    <dbReference type="NCBI Taxonomy" id="180675"/>
    <lineage>
        <taxon>Eukaryota</taxon>
        <taxon>Viridiplantae</taxon>
        <taxon>Streptophyta</taxon>
        <taxon>Embryophyta</taxon>
        <taxon>Tracheophyta</taxon>
        <taxon>Spermatophyta</taxon>
        <taxon>Magnoliopsida</taxon>
        <taxon>eudicotyledons</taxon>
        <taxon>Gunneridae</taxon>
        <taxon>Pentapetalae</taxon>
        <taxon>asterids</taxon>
        <taxon>lamiids</taxon>
        <taxon>Lamiales</taxon>
        <taxon>Lamiaceae</taxon>
        <taxon>Nepetoideae</taxon>
        <taxon>Mentheae</taxon>
        <taxon>Salviinae</taxon>
        <taxon>Salvia</taxon>
        <taxon>Salvia subgen. Calosphace</taxon>
        <taxon>core Calosphace</taxon>
    </lineage>
</organism>
<protein>
    <recommendedName>
        <fullName evidence="6">Gfo/Idh/MocA-like oxidoreductase N-terminal domain-containing protein</fullName>
    </recommendedName>
</protein>
<dbReference type="Gene3D" id="3.40.50.720">
    <property type="entry name" value="NAD(P)-binding Rossmann-like Domain"/>
    <property type="match status" value="1"/>
</dbReference>
<name>A0A8X8WT01_SALSN</name>